<dbReference type="InterPro" id="IPR051414">
    <property type="entry name" value="Adenylate-forming_Reductase"/>
</dbReference>
<dbReference type="Gene3D" id="3.40.50.12780">
    <property type="entry name" value="N-terminal domain of ligase-like"/>
    <property type="match status" value="1"/>
</dbReference>
<dbReference type="InterPro" id="IPR042099">
    <property type="entry name" value="ANL_N_sf"/>
</dbReference>
<keyword evidence="2" id="KW-0597">Phosphoprotein</keyword>
<dbReference type="eggNOG" id="KOG1178">
    <property type="taxonomic scope" value="Eukaryota"/>
</dbReference>
<dbReference type="InterPro" id="IPR036291">
    <property type="entry name" value="NAD(P)-bd_dom_sf"/>
</dbReference>
<dbReference type="Gene3D" id="1.10.1200.10">
    <property type="entry name" value="ACP-like"/>
    <property type="match status" value="1"/>
</dbReference>
<protein>
    <recommendedName>
        <fullName evidence="3">Carrier domain-containing protein</fullName>
    </recommendedName>
</protein>
<evidence type="ECO:0000256" key="2">
    <source>
        <dbReference type="ARBA" id="ARBA00022553"/>
    </source>
</evidence>
<dbReference type="InterPro" id="IPR036736">
    <property type="entry name" value="ACP-like_sf"/>
</dbReference>
<dbReference type="InterPro" id="IPR000873">
    <property type="entry name" value="AMP-dep_synth/lig_dom"/>
</dbReference>
<dbReference type="Proteomes" id="UP000015241">
    <property type="component" value="Unassembled WGS sequence"/>
</dbReference>
<dbReference type="InterPro" id="IPR013120">
    <property type="entry name" value="FAR_NAD-bd"/>
</dbReference>
<dbReference type="SUPFAM" id="SSF56801">
    <property type="entry name" value="Acetyl-CoA synthetase-like"/>
    <property type="match status" value="1"/>
</dbReference>
<dbReference type="SUPFAM" id="SSF47336">
    <property type="entry name" value="ACP-like"/>
    <property type="match status" value="1"/>
</dbReference>
<gene>
    <name evidence="4" type="ORF">FOMPIDRAFT_1169721</name>
</gene>
<evidence type="ECO:0000313" key="5">
    <source>
        <dbReference type="Proteomes" id="UP000015241"/>
    </source>
</evidence>
<dbReference type="PANTHER" id="PTHR43439:SF2">
    <property type="entry name" value="ENZYME, PUTATIVE (JCVI)-RELATED"/>
    <property type="match status" value="1"/>
</dbReference>
<proteinExistence type="predicted"/>
<dbReference type="Gene3D" id="3.40.50.720">
    <property type="entry name" value="NAD(P)-binding Rossmann-like Domain"/>
    <property type="match status" value="1"/>
</dbReference>
<dbReference type="HOGENOM" id="CLU_002220_1_0_1"/>
<evidence type="ECO:0000313" key="4">
    <source>
        <dbReference type="EMBL" id="EPS94464.1"/>
    </source>
</evidence>
<dbReference type="AlphaFoldDB" id="S8F6C6"/>
<keyword evidence="1" id="KW-0596">Phosphopantetheine</keyword>
<name>S8F6C6_FOMSC</name>
<dbReference type="GO" id="GO:0031177">
    <property type="term" value="F:phosphopantetheine binding"/>
    <property type="evidence" value="ECO:0007669"/>
    <property type="project" value="InterPro"/>
</dbReference>
<dbReference type="SMART" id="SM00823">
    <property type="entry name" value="PKS_PP"/>
    <property type="match status" value="1"/>
</dbReference>
<dbReference type="PANTHER" id="PTHR43439">
    <property type="entry name" value="PHENYLACETATE-COENZYME A LIGASE"/>
    <property type="match status" value="1"/>
</dbReference>
<dbReference type="InParanoid" id="S8F6C6"/>
<dbReference type="InterPro" id="IPR020806">
    <property type="entry name" value="PKS_PP-bd"/>
</dbReference>
<dbReference type="PROSITE" id="PS50075">
    <property type="entry name" value="CARRIER"/>
    <property type="match status" value="1"/>
</dbReference>
<evidence type="ECO:0000256" key="1">
    <source>
        <dbReference type="ARBA" id="ARBA00022450"/>
    </source>
</evidence>
<evidence type="ECO:0000259" key="3">
    <source>
        <dbReference type="PROSITE" id="PS50075"/>
    </source>
</evidence>
<sequence>MASRRAVPPAPNTQALSNSAFQLPPLDGSLAFPELYDWHGVHNPKHRLFVFARSDGSVREIVFSEAAHAIHVGARIIAERLGTSVDTEESAVIGIVAPSDVMAYYITKVGIMRANHVAFPISPRNSPAAIAHLIHKANIKHVLVGHDHFMQSLVQEALQILKSQYQDVAPPTTSNMLTFDELFLEENRAKPFTNDLPYKFRGPDAPGLILHSSGSTAFPKPILYTLHRLSLFCMIPFYGERDLTNVVFSMHMMPMFHGMGMGLMLWTASCGLAMSTFEPGGHALATTPKAILEAAKASGSDFLFSVPAVIEAWSRDPENVKWLATRHGILFGGGPLNKVVGDFLTEHGVKMFILYGCTEAGIMSVILPGDEPGADWEWFRMSSILDAHYEPFGDNQFEFMIVHSDRCHTNVVNTKVNGVDAYATSDLLISHPTRPGFWKVFGRVDDQIIHSTGEKTNPGPLESMLNQDPHVQASVMFGRGRFQAGVLIDPKPQFKFDPSDENKLAEFRNSIWPTIEKMNAFAPQHSRLFKEMILAAKPDKPFTYTAKNTARRQAVINDNEPEINALYDTVAESTQSSIPTPEIWDIVATISFVRDVVGKVLRTPVNDDDDLFENGCDSLQATWIRNTILRALRDSAQLDTRAIAGGFIYENPTVTRLAQFVHSLAAGTHKYADESPKAKADLMRAMVEKYTVDLGPRTASNQNDVPRADGDVVLVTGTTGSLGCFILASLIEDTKVSKIYALNRAAEGAGSLPERQRKSLESRGLDPALLESDKIVLLEGNAAAENLGLEEYTYLQIQRTVTHIIHNAWRVDFNLALASFESNVKGLRHLIDLALSTPQLSKFVFASSIGILRYYDGTQPIPESPVAAEVATGNGYVQSKWVAEGILQKAADCTLLRPTIARVGQICGGRTGAWNSNEWFPLMVRSSTTLQGFPQDHRDVDWIQVELAARALCDFRQHDDAGARLVHLVQPQPVLWSSIAAVVSEELSVPLVPYDEWLAKLEARAGTLPEQSKGGVHLRVEDLERVPALRLLPFYRALKHGNNEEGNALGFPRLDTSRAVAASSTLADPRVPQVTSGIVKKWLESWRASGDIQA</sequence>
<dbReference type="InterPro" id="IPR009081">
    <property type="entry name" value="PP-bd_ACP"/>
</dbReference>
<dbReference type="OrthoDB" id="429813at2759"/>
<keyword evidence="5" id="KW-1185">Reference proteome</keyword>
<dbReference type="STRING" id="743788.S8F6C6"/>
<dbReference type="Pfam" id="PF23562">
    <property type="entry name" value="AMP-binding_C_3"/>
    <property type="match status" value="1"/>
</dbReference>
<dbReference type="Pfam" id="PF07993">
    <property type="entry name" value="NAD_binding_4"/>
    <property type="match status" value="1"/>
</dbReference>
<organism evidence="4 5">
    <name type="scientific">Fomitopsis schrenkii</name>
    <name type="common">Brown rot fungus</name>
    <dbReference type="NCBI Taxonomy" id="2126942"/>
    <lineage>
        <taxon>Eukaryota</taxon>
        <taxon>Fungi</taxon>
        <taxon>Dikarya</taxon>
        <taxon>Basidiomycota</taxon>
        <taxon>Agaricomycotina</taxon>
        <taxon>Agaricomycetes</taxon>
        <taxon>Polyporales</taxon>
        <taxon>Fomitopsis</taxon>
    </lineage>
</organism>
<reference evidence="4 5" key="1">
    <citation type="journal article" date="2012" name="Science">
        <title>The Paleozoic origin of enzymatic lignin decomposition reconstructed from 31 fungal genomes.</title>
        <authorList>
            <person name="Floudas D."/>
            <person name="Binder M."/>
            <person name="Riley R."/>
            <person name="Barry K."/>
            <person name="Blanchette R.A."/>
            <person name="Henrissat B."/>
            <person name="Martinez A.T."/>
            <person name="Otillar R."/>
            <person name="Spatafora J.W."/>
            <person name="Yadav J.S."/>
            <person name="Aerts A."/>
            <person name="Benoit I."/>
            <person name="Boyd A."/>
            <person name="Carlson A."/>
            <person name="Copeland A."/>
            <person name="Coutinho P.M."/>
            <person name="de Vries R.P."/>
            <person name="Ferreira P."/>
            <person name="Findley K."/>
            <person name="Foster B."/>
            <person name="Gaskell J."/>
            <person name="Glotzer D."/>
            <person name="Gorecki P."/>
            <person name="Heitman J."/>
            <person name="Hesse C."/>
            <person name="Hori C."/>
            <person name="Igarashi K."/>
            <person name="Jurgens J.A."/>
            <person name="Kallen N."/>
            <person name="Kersten P."/>
            <person name="Kohler A."/>
            <person name="Kuees U."/>
            <person name="Kumar T.K.A."/>
            <person name="Kuo A."/>
            <person name="LaButti K."/>
            <person name="Larrondo L.F."/>
            <person name="Lindquist E."/>
            <person name="Ling A."/>
            <person name="Lombard V."/>
            <person name="Lucas S."/>
            <person name="Lundell T."/>
            <person name="Martin R."/>
            <person name="McLaughlin D.J."/>
            <person name="Morgenstern I."/>
            <person name="Morin E."/>
            <person name="Murat C."/>
            <person name="Nagy L.G."/>
            <person name="Nolan M."/>
            <person name="Ohm R.A."/>
            <person name="Patyshakuliyeva A."/>
            <person name="Rokas A."/>
            <person name="Ruiz-Duenas F.J."/>
            <person name="Sabat G."/>
            <person name="Salamov A."/>
            <person name="Samejima M."/>
            <person name="Schmutz J."/>
            <person name="Slot J.C."/>
            <person name="St John F."/>
            <person name="Stenlid J."/>
            <person name="Sun H."/>
            <person name="Sun S."/>
            <person name="Syed K."/>
            <person name="Tsang A."/>
            <person name="Wiebenga A."/>
            <person name="Young D."/>
            <person name="Pisabarro A."/>
            <person name="Eastwood D.C."/>
            <person name="Martin F."/>
            <person name="Cullen D."/>
            <person name="Grigoriev I.V."/>
            <person name="Hibbett D.S."/>
        </authorList>
    </citation>
    <scope>NUCLEOTIDE SEQUENCE</scope>
    <source>
        <strain evidence="5">FP-58527</strain>
    </source>
</reference>
<dbReference type="Pfam" id="PF00501">
    <property type="entry name" value="AMP-binding"/>
    <property type="match status" value="1"/>
</dbReference>
<feature type="domain" description="Carrier" evidence="3">
    <location>
        <begin position="577"/>
        <end position="665"/>
    </location>
</feature>
<dbReference type="SUPFAM" id="SSF51735">
    <property type="entry name" value="NAD(P)-binding Rossmann-fold domains"/>
    <property type="match status" value="1"/>
</dbReference>
<accession>S8F6C6</accession>
<dbReference type="EMBL" id="KE504232">
    <property type="protein sequence ID" value="EPS94464.1"/>
    <property type="molecule type" value="Genomic_DNA"/>
</dbReference>